<feature type="domain" description="Thioredoxin" evidence="2">
    <location>
        <begin position="55"/>
        <end position="199"/>
    </location>
</feature>
<name>A0A8J3D0K9_9BACT</name>
<protein>
    <recommendedName>
        <fullName evidence="2">Thioredoxin domain-containing protein</fullName>
    </recommendedName>
</protein>
<dbReference type="InterPro" id="IPR036249">
    <property type="entry name" value="Thioredoxin-like_sf"/>
</dbReference>
<dbReference type="InterPro" id="IPR050553">
    <property type="entry name" value="Thioredoxin_ResA/DsbE_sf"/>
</dbReference>
<dbReference type="InterPro" id="IPR017937">
    <property type="entry name" value="Thioredoxin_CS"/>
</dbReference>
<evidence type="ECO:0000259" key="2">
    <source>
        <dbReference type="PROSITE" id="PS51352"/>
    </source>
</evidence>
<proteinExistence type="predicted"/>
<evidence type="ECO:0000256" key="1">
    <source>
        <dbReference type="ARBA" id="ARBA00023284"/>
    </source>
</evidence>
<dbReference type="InterPro" id="IPR013766">
    <property type="entry name" value="Thioredoxin_domain"/>
</dbReference>
<reference evidence="3" key="1">
    <citation type="journal article" date="2014" name="Int. J. Syst. Evol. Microbiol.">
        <title>Complete genome sequence of Corynebacterium casei LMG S-19264T (=DSM 44701T), isolated from a smear-ripened cheese.</title>
        <authorList>
            <consortium name="US DOE Joint Genome Institute (JGI-PGF)"/>
            <person name="Walter F."/>
            <person name="Albersmeier A."/>
            <person name="Kalinowski J."/>
            <person name="Ruckert C."/>
        </authorList>
    </citation>
    <scope>NUCLEOTIDE SEQUENCE</scope>
    <source>
        <strain evidence="3">KCTC 23224</strain>
    </source>
</reference>
<keyword evidence="1" id="KW-0676">Redox-active center</keyword>
<dbReference type="RefSeq" id="WP_189586385.1">
    <property type="nucleotide sequence ID" value="NZ_BMYF01000031.1"/>
</dbReference>
<dbReference type="PANTHER" id="PTHR42852">
    <property type="entry name" value="THIOL:DISULFIDE INTERCHANGE PROTEIN DSBE"/>
    <property type="match status" value="1"/>
</dbReference>
<reference evidence="3" key="2">
    <citation type="submission" date="2020-09" db="EMBL/GenBank/DDBJ databases">
        <authorList>
            <person name="Sun Q."/>
            <person name="Kim S."/>
        </authorList>
    </citation>
    <scope>NUCLEOTIDE SEQUENCE</scope>
    <source>
        <strain evidence="3">KCTC 23224</strain>
    </source>
</reference>
<dbReference type="CDD" id="cd02966">
    <property type="entry name" value="TlpA_like_family"/>
    <property type="match status" value="1"/>
</dbReference>
<evidence type="ECO:0000313" key="3">
    <source>
        <dbReference type="EMBL" id="GHB52562.1"/>
    </source>
</evidence>
<accession>A0A8J3D0K9</accession>
<organism evidence="3 4">
    <name type="scientific">Mongoliitalea lutea</name>
    <dbReference type="NCBI Taxonomy" id="849756"/>
    <lineage>
        <taxon>Bacteria</taxon>
        <taxon>Pseudomonadati</taxon>
        <taxon>Bacteroidota</taxon>
        <taxon>Cytophagia</taxon>
        <taxon>Cytophagales</taxon>
        <taxon>Cyclobacteriaceae</taxon>
        <taxon>Mongoliitalea</taxon>
    </lineage>
</organism>
<dbReference type="GO" id="GO:0016209">
    <property type="term" value="F:antioxidant activity"/>
    <property type="evidence" value="ECO:0007669"/>
    <property type="project" value="InterPro"/>
</dbReference>
<dbReference type="Pfam" id="PF00578">
    <property type="entry name" value="AhpC-TSA"/>
    <property type="match status" value="1"/>
</dbReference>
<sequence>MPKIIPHAPLEKTTGFCNRIAHTDSAHFYYGIKKPIKKSINTVLVTIGLKKPKAILISSATEQFSYEGNFVNEDGEIVALADFKGKTLFVNVWATWCPYCGEELPDINMLHEKFRDKDELVFLTISVDKKFEKTLQYMQDKSYSFPVVHAVDGLNVSLGSSTLPITLIISPSGQIVFFQKGKYYFGTEGFENLLLRASN</sequence>
<evidence type="ECO:0000313" key="4">
    <source>
        <dbReference type="Proteomes" id="UP000642809"/>
    </source>
</evidence>
<keyword evidence="4" id="KW-1185">Reference proteome</keyword>
<dbReference type="PROSITE" id="PS51352">
    <property type="entry name" value="THIOREDOXIN_2"/>
    <property type="match status" value="1"/>
</dbReference>
<dbReference type="InterPro" id="IPR000866">
    <property type="entry name" value="AhpC/TSA"/>
</dbReference>
<dbReference type="EMBL" id="BMYF01000031">
    <property type="protein sequence ID" value="GHB52562.1"/>
    <property type="molecule type" value="Genomic_DNA"/>
</dbReference>
<dbReference type="PANTHER" id="PTHR42852:SF17">
    <property type="entry name" value="THIOREDOXIN-LIKE PROTEIN HI_1115"/>
    <property type="match status" value="1"/>
</dbReference>
<dbReference type="GO" id="GO:0016491">
    <property type="term" value="F:oxidoreductase activity"/>
    <property type="evidence" value="ECO:0007669"/>
    <property type="project" value="InterPro"/>
</dbReference>
<dbReference type="SUPFAM" id="SSF52833">
    <property type="entry name" value="Thioredoxin-like"/>
    <property type="match status" value="1"/>
</dbReference>
<dbReference type="PROSITE" id="PS00194">
    <property type="entry name" value="THIOREDOXIN_1"/>
    <property type="match status" value="1"/>
</dbReference>
<dbReference type="AlphaFoldDB" id="A0A8J3D0K9"/>
<dbReference type="Gene3D" id="3.40.30.10">
    <property type="entry name" value="Glutaredoxin"/>
    <property type="match status" value="1"/>
</dbReference>
<dbReference type="Proteomes" id="UP000642809">
    <property type="component" value="Unassembled WGS sequence"/>
</dbReference>
<gene>
    <name evidence="3" type="ORF">GCM10008106_36480</name>
</gene>
<comment type="caution">
    <text evidence="3">The sequence shown here is derived from an EMBL/GenBank/DDBJ whole genome shotgun (WGS) entry which is preliminary data.</text>
</comment>